<sequence>MSVNHQQWLGLPLNLIWGYVAIAVFMTGDGFELAFLSHYIKELGFS</sequence>
<evidence type="ECO:0000313" key="2">
    <source>
        <dbReference type="EMBL" id="MEA8802592.1"/>
    </source>
</evidence>
<dbReference type="EMBL" id="JARELW010000021">
    <property type="protein sequence ID" value="MEA8802592.1"/>
    <property type="molecule type" value="Genomic_DNA"/>
</dbReference>
<evidence type="ECO:0000313" key="3">
    <source>
        <dbReference type="Proteomes" id="UP001303386"/>
    </source>
</evidence>
<dbReference type="AlphaFoldDB" id="A0AAW9LXY8"/>
<feature type="transmembrane region" description="Helical" evidence="1">
    <location>
        <begin position="16"/>
        <end position="36"/>
    </location>
</feature>
<comment type="caution">
    <text evidence="2">The sequence shown here is derived from an EMBL/GenBank/DDBJ whole genome shotgun (WGS) entry which is preliminary data.</text>
</comment>
<keyword evidence="1" id="KW-0812">Transmembrane</keyword>
<dbReference type="Proteomes" id="UP001303386">
    <property type="component" value="Unassembled WGS sequence"/>
</dbReference>
<keyword evidence="1" id="KW-0472">Membrane</keyword>
<keyword evidence="1" id="KW-1133">Transmembrane helix</keyword>
<feature type="non-terminal residue" evidence="2">
    <location>
        <position position="46"/>
    </location>
</feature>
<organism evidence="2 3">
    <name type="scientific">Klebsiella aerogenes</name>
    <name type="common">Enterobacter aerogenes</name>
    <dbReference type="NCBI Taxonomy" id="548"/>
    <lineage>
        <taxon>Bacteria</taxon>
        <taxon>Pseudomonadati</taxon>
        <taxon>Pseudomonadota</taxon>
        <taxon>Gammaproteobacteria</taxon>
        <taxon>Enterobacterales</taxon>
        <taxon>Enterobacteriaceae</taxon>
        <taxon>Klebsiella/Raoultella group</taxon>
        <taxon>Klebsiella</taxon>
    </lineage>
</organism>
<name>A0AAW9LXY8_KLEAE</name>
<gene>
    <name evidence="2" type="ORF">PZT46_25620</name>
</gene>
<protein>
    <submittedName>
        <fullName evidence="2">Cytochrome C biogenesis protein CcdA</fullName>
    </submittedName>
</protein>
<reference evidence="2" key="1">
    <citation type="journal article" date="2023" name="J. Hosp. Infect.">
        <title>Cross-contamination of carbapenem-resistant Gram-negative bacteria between patients and hospital environment in the first year of a newly built surgical ward.</title>
        <authorList>
            <person name="Boutin S."/>
            <person name="Scherrer M."/>
            <person name="Spath I."/>
            <person name="Kocer K."/>
            <person name="Heeg K."/>
            <person name="Nurjadi D."/>
        </authorList>
    </citation>
    <scope>NUCLEOTIDE SEQUENCE</scope>
    <source>
        <strain evidence="2">KE10384</strain>
    </source>
</reference>
<proteinExistence type="predicted"/>
<evidence type="ECO:0000256" key="1">
    <source>
        <dbReference type="SAM" id="Phobius"/>
    </source>
</evidence>
<accession>A0AAW9LXY8</accession>